<reference evidence="1 2" key="1">
    <citation type="journal article" date="2023" name="ISME J.">
        <title>Cultivation and genomic characterization of novel and ubiquitous marine nitrite-oxidizing bacteria from the Nitrospirales.</title>
        <authorList>
            <person name="Mueller A.J."/>
            <person name="Daebeler A."/>
            <person name="Herbold C.W."/>
            <person name="Kirkegaard R.H."/>
            <person name="Daims H."/>
        </authorList>
    </citation>
    <scope>NUCLEOTIDE SEQUENCE [LARGE SCALE GENOMIC DNA]</scope>
    <source>
        <strain evidence="1 2">EB</strain>
    </source>
</reference>
<gene>
    <name evidence="1" type="ORF">PPG34_14075</name>
</gene>
<keyword evidence="2" id="KW-1185">Reference proteome</keyword>
<comment type="caution">
    <text evidence="1">The sequence shown here is derived from an EMBL/GenBank/DDBJ whole genome shotgun (WGS) entry which is preliminary data.</text>
</comment>
<dbReference type="InterPro" id="IPR032568">
    <property type="entry name" value="DUF4926"/>
</dbReference>
<dbReference type="Proteomes" id="UP001250932">
    <property type="component" value="Unassembled WGS sequence"/>
</dbReference>
<evidence type="ECO:0000313" key="1">
    <source>
        <dbReference type="EMBL" id="MDT7043481.1"/>
    </source>
</evidence>
<dbReference type="RefSeq" id="WP_313834048.1">
    <property type="nucleotide sequence ID" value="NZ_JAQOUE010000001.1"/>
</dbReference>
<proteinExistence type="predicted"/>
<dbReference type="Pfam" id="PF16277">
    <property type="entry name" value="DUF4926"/>
    <property type="match status" value="1"/>
</dbReference>
<sequence length="76" mass="8295">MIKEHDRIVLADDVSSEGLVAGDVGTVVHVYRDGEAYEVEFSTLEGKTAAVVTLESSKVRPIGKREITHARELASR</sequence>
<name>A0ABU3KAN3_9BACT</name>
<evidence type="ECO:0000313" key="2">
    <source>
        <dbReference type="Proteomes" id="UP001250932"/>
    </source>
</evidence>
<protein>
    <submittedName>
        <fullName evidence="1">DUF4926 domain-containing protein</fullName>
    </submittedName>
</protein>
<dbReference type="EMBL" id="JAQOUE010000001">
    <property type="protein sequence ID" value="MDT7043481.1"/>
    <property type="molecule type" value="Genomic_DNA"/>
</dbReference>
<organism evidence="1 2">
    <name type="scientific">Candidatus Nitronereus thalassa</name>
    <dbReference type="NCBI Taxonomy" id="3020898"/>
    <lineage>
        <taxon>Bacteria</taxon>
        <taxon>Pseudomonadati</taxon>
        <taxon>Nitrospirota</taxon>
        <taxon>Nitrospiria</taxon>
        <taxon>Nitrospirales</taxon>
        <taxon>Nitrospiraceae</taxon>
        <taxon>Candidatus Nitronereus</taxon>
    </lineage>
</organism>
<accession>A0ABU3KAN3</accession>